<feature type="transmembrane region" description="Helical" evidence="1">
    <location>
        <begin position="58"/>
        <end position="82"/>
    </location>
</feature>
<dbReference type="AlphaFoldDB" id="A0A7D4THL6"/>
<accession>A0A7D4THL6</accession>
<evidence type="ECO:0000313" key="3">
    <source>
        <dbReference type="Proteomes" id="UP000502498"/>
    </source>
</evidence>
<proteinExistence type="predicted"/>
<dbReference type="Proteomes" id="UP000502498">
    <property type="component" value="Chromosome"/>
</dbReference>
<reference evidence="2 3" key="1">
    <citation type="submission" date="2020-05" db="EMBL/GenBank/DDBJ databases">
        <title>Strain PA2F3 complete genome.</title>
        <authorList>
            <person name="Kim Y.-S."/>
            <person name="Kim S.-J."/>
            <person name="Jung H.-k."/>
            <person name="Kim S.-E."/>
            <person name="Kim K.-H."/>
        </authorList>
    </citation>
    <scope>NUCLEOTIDE SEQUENCE [LARGE SCALE GENOMIC DNA]</scope>
    <source>
        <strain evidence="2 3">PA2F3</strain>
    </source>
</reference>
<protein>
    <submittedName>
        <fullName evidence="2">Uncharacterized protein</fullName>
    </submittedName>
</protein>
<keyword evidence="1" id="KW-1133">Transmembrane helix</keyword>
<sequence>MTQNPPSARARANARAAATVFVLIGLLFSLVLTPLGLIAGLNARPAPLDGSGSNPFDLFAMGVFAVAAVAMVGFGIAGALLGRKGGSRVLFVLGLVATALLATGAIGIIYGAIVRVSY</sequence>
<dbReference type="EMBL" id="CP054038">
    <property type="protein sequence ID" value="QKJ20980.1"/>
    <property type="molecule type" value="Genomic_DNA"/>
</dbReference>
<evidence type="ECO:0000256" key="1">
    <source>
        <dbReference type="SAM" id="Phobius"/>
    </source>
</evidence>
<feature type="transmembrane region" description="Helical" evidence="1">
    <location>
        <begin position="89"/>
        <end position="113"/>
    </location>
</feature>
<gene>
    <name evidence="2" type="ORF">HQM25_17490</name>
</gene>
<organism evidence="2 3">
    <name type="scientific">Microbacterium hominis</name>
    <dbReference type="NCBI Taxonomy" id="162426"/>
    <lineage>
        <taxon>Bacteria</taxon>
        <taxon>Bacillati</taxon>
        <taxon>Actinomycetota</taxon>
        <taxon>Actinomycetes</taxon>
        <taxon>Micrococcales</taxon>
        <taxon>Microbacteriaceae</taxon>
        <taxon>Microbacterium</taxon>
    </lineage>
</organism>
<feature type="transmembrane region" description="Helical" evidence="1">
    <location>
        <begin position="12"/>
        <end position="38"/>
    </location>
</feature>
<keyword evidence="1" id="KW-0812">Transmembrane</keyword>
<dbReference type="RefSeq" id="WP_172991402.1">
    <property type="nucleotide sequence ID" value="NZ_CP054038.1"/>
</dbReference>
<name>A0A7D4THL6_9MICO</name>
<keyword evidence="1" id="KW-0472">Membrane</keyword>
<evidence type="ECO:0000313" key="2">
    <source>
        <dbReference type="EMBL" id="QKJ20980.1"/>
    </source>
</evidence>